<dbReference type="EMBL" id="CP041666">
    <property type="protein sequence ID" value="QDP39799.1"/>
    <property type="molecule type" value="Genomic_DNA"/>
</dbReference>
<dbReference type="InterPro" id="IPR009195">
    <property type="entry name" value="Uncharacterised_YjbK"/>
</dbReference>
<dbReference type="Gene3D" id="2.40.320.10">
    <property type="entry name" value="Hypothetical Protein Pfu-838710-001"/>
    <property type="match status" value="1"/>
</dbReference>
<dbReference type="PROSITE" id="PS51707">
    <property type="entry name" value="CYTH"/>
    <property type="match status" value="1"/>
</dbReference>
<keyword evidence="3" id="KW-1185">Reference proteome</keyword>
<dbReference type="InterPro" id="IPR033469">
    <property type="entry name" value="CYTH-like_dom_sf"/>
</dbReference>
<dbReference type="OrthoDB" id="384378at2"/>
<dbReference type="SMART" id="SM01118">
    <property type="entry name" value="CYTH"/>
    <property type="match status" value="1"/>
</dbReference>
<dbReference type="RefSeq" id="WP_143892733.1">
    <property type="nucleotide sequence ID" value="NZ_CP041666.1"/>
</dbReference>
<dbReference type="CDD" id="cd07762">
    <property type="entry name" value="CYTH-like_Pase_1"/>
    <property type="match status" value="1"/>
</dbReference>
<dbReference type="KEGG" id="aqt:FN924_06215"/>
<feature type="domain" description="CYTH" evidence="1">
    <location>
        <begin position="4"/>
        <end position="189"/>
    </location>
</feature>
<protein>
    <submittedName>
        <fullName evidence="2">CYTH domain-containing protein</fullName>
    </submittedName>
</protein>
<sequence>MAREIEIEFKNLLTKVEYDKLTTYLPLQSSTHFRQINHYFETSDFSLKNKGAALRIREKESGYVLTLKQPHPDGLLETHDKLSEEEAMRWLNNQPFETEFVGKQLKECNISIEKLRYGGALITDRTELVYHNTLVVLDHSSYNGKEDYELELEATNWELGNQVFQEILEACSIAKRAPISKIQRFYDTL</sequence>
<dbReference type="PIRSF" id="PIRSF012526">
    <property type="entry name" value="CYTH_UCP012526"/>
    <property type="match status" value="1"/>
</dbReference>
<dbReference type="InterPro" id="IPR023577">
    <property type="entry name" value="CYTH_domain"/>
</dbReference>
<evidence type="ECO:0000313" key="2">
    <source>
        <dbReference type="EMBL" id="QDP39799.1"/>
    </source>
</evidence>
<dbReference type="Proteomes" id="UP000315215">
    <property type="component" value="Chromosome"/>
</dbReference>
<dbReference type="AlphaFoldDB" id="A0A516KEI3"/>
<proteinExistence type="predicted"/>
<evidence type="ECO:0000313" key="3">
    <source>
        <dbReference type="Proteomes" id="UP000315215"/>
    </source>
</evidence>
<dbReference type="SUPFAM" id="SSF55154">
    <property type="entry name" value="CYTH-like phosphatases"/>
    <property type="match status" value="1"/>
</dbReference>
<name>A0A516KEI3_9BACI</name>
<gene>
    <name evidence="2" type="ORF">FN924_06215</name>
</gene>
<organism evidence="2 3">
    <name type="scientific">Radiobacillus deserti</name>
    <dbReference type="NCBI Taxonomy" id="2594883"/>
    <lineage>
        <taxon>Bacteria</taxon>
        <taxon>Bacillati</taxon>
        <taxon>Bacillota</taxon>
        <taxon>Bacilli</taxon>
        <taxon>Bacillales</taxon>
        <taxon>Bacillaceae</taxon>
        <taxon>Radiobacillus</taxon>
    </lineage>
</organism>
<accession>A0A516KEI3</accession>
<dbReference type="Pfam" id="PF01928">
    <property type="entry name" value="CYTH"/>
    <property type="match status" value="1"/>
</dbReference>
<evidence type="ECO:0000259" key="1">
    <source>
        <dbReference type="PROSITE" id="PS51707"/>
    </source>
</evidence>
<reference evidence="2 3" key="1">
    <citation type="submission" date="2019-07" db="EMBL/GenBank/DDBJ databases">
        <authorList>
            <person name="Li J."/>
        </authorList>
    </citation>
    <scope>NUCLEOTIDE SEQUENCE [LARGE SCALE GENOMIC DNA]</scope>
    <source>
        <strain evidence="2 3">TKL69</strain>
    </source>
</reference>